<comment type="function">
    <text evidence="6">Has oligopeptidase activity and degrades a variety of small bioactive peptides.</text>
</comment>
<name>A0AAT9LEG8_9FIRM</name>
<evidence type="ECO:0000256" key="4">
    <source>
        <dbReference type="ARBA" id="ARBA00022833"/>
    </source>
</evidence>
<comment type="cofactor">
    <cofactor evidence="6">
        <name>Zn(2+)</name>
        <dbReference type="ChEBI" id="CHEBI:29105"/>
    </cofactor>
    <text evidence="6">Binds 1 zinc ion.</text>
</comment>
<evidence type="ECO:0000259" key="7">
    <source>
        <dbReference type="Pfam" id="PF01432"/>
    </source>
</evidence>
<keyword evidence="2 6" id="KW-0479">Metal-binding</keyword>
<reference evidence="9" key="2">
    <citation type="journal article" date="2023" name="Biology">
        <title>Prokaryotic Life Associated with Coal-Fire Gas Vents Revealed by Metagenomics.</title>
        <authorList>
            <person name="Kadnikov V.V."/>
            <person name="Mardanov A.V."/>
            <person name="Beletsky A.V."/>
            <person name="Karnachuk O.V."/>
            <person name="Ravin N.V."/>
        </authorList>
    </citation>
    <scope>NUCLEOTIDE SEQUENCE</scope>
    <source>
        <strain evidence="9">Bu02</strain>
    </source>
</reference>
<dbReference type="GO" id="GO:0006518">
    <property type="term" value="P:peptide metabolic process"/>
    <property type="evidence" value="ECO:0007669"/>
    <property type="project" value="TreeGrafter"/>
</dbReference>
<dbReference type="Pfam" id="PF01432">
    <property type="entry name" value="Peptidase_M3"/>
    <property type="match status" value="1"/>
</dbReference>
<dbReference type="SUPFAM" id="SSF55486">
    <property type="entry name" value="Metalloproteases ('zincins'), catalytic domain"/>
    <property type="match status" value="1"/>
</dbReference>
<evidence type="ECO:0000256" key="5">
    <source>
        <dbReference type="ARBA" id="ARBA00023049"/>
    </source>
</evidence>
<dbReference type="GO" id="GO:0004222">
    <property type="term" value="F:metalloendopeptidase activity"/>
    <property type="evidence" value="ECO:0007669"/>
    <property type="project" value="UniProtKB-UniRule"/>
</dbReference>
<comment type="similarity">
    <text evidence="6">Belongs to the peptidase M3B family.</text>
</comment>
<dbReference type="Gene3D" id="1.10.287.830">
    <property type="entry name" value="putative peptidase helix hairpin domain like"/>
    <property type="match status" value="1"/>
</dbReference>
<evidence type="ECO:0000256" key="6">
    <source>
        <dbReference type="RuleBase" id="RU368091"/>
    </source>
</evidence>
<evidence type="ECO:0000256" key="2">
    <source>
        <dbReference type="ARBA" id="ARBA00022723"/>
    </source>
</evidence>
<dbReference type="Gene3D" id="1.20.140.70">
    <property type="entry name" value="Oligopeptidase f, N-terminal domain"/>
    <property type="match status" value="1"/>
</dbReference>
<dbReference type="Gene3D" id="1.10.1370.20">
    <property type="entry name" value="Oligoendopeptidase f, C-terminal domain"/>
    <property type="match status" value="1"/>
</dbReference>
<dbReference type="Pfam" id="PF08439">
    <property type="entry name" value="Peptidase_M3_N"/>
    <property type="match status" value="1"/>
</dbReference>
<dbReference type="KEGG" id="fcz:IMF26_05155"/>
<feature type="domain" description="Oligopeptidase F N-terminal" evidence="8">
    <location>
        <begin position="116"/>
        <end position="183"/>
    </location>
</feature>
<protein>
    <recommendedName>
        <fullName evidence="6">Oligopeptidase F</fullName>
        <ecNumber evidence="6">3.4.24.-</ecNumber>
    </recommendedName>
</protein>
<dbReference type="GO" id="GO:0006508">
    <property type="term" value="P:proteolysis"/>
    <property type="evidence" value="ECO:0007669"/>
    <property type="project" value="UniProtKB-KW"/>
</dbReference>
<keyword evidence="1 6" id="KW-0645">Protease</keyword>
<keyword evidence="3 6" id="KW-0378">Hydrolase</keyword>
<sequence>MKRRLLRSEVPVELTWNLEDIFPTVEAWEKEFNDVAGSIGSVTKYKGKLGQGAGVLLECLEAYEKLQERFMRISSYASLKFSADGTDPQNQAAASRVSSLGAQIFAETSFIRTESLALPEGTLQRYLEEEPGLEPFRRTIERMIAEKPHMLEPQTEMVLAALGEVLNAPSMIYARSKAGDMSFDPVVDGKGNQLPMAFALYENHYERSADTVLRRNAYASFTKGLKAYQNTYAATWGTEVKKNVVMARLRGYKSAIHMLLDHQEVPVEVYNNLHDIILKELAPHMREYVRLRKRVLGLDKILYCDIEAPLDPEYNPETTFEQASEIILKGLSVLGPEYTEIIATGLKNRWIDLADNVGKSTGAFCNSVYGVHPYILITWTNSMRNALTLSHELGHAGHGVLSQRNQRLSNCRTSMFFVEAPSTTNELLVGNYILSTSTDTRIRRWVIMQMLMTYYHNFVRHLIEGELQRRIYALAEKGEPVTASLLNRVQGEILAEFWGGEVEIDDGACLTWMRQPHYYRGLYPYTYSAGLTIGTAVAKAIREEGKPAVDRWLEVLKAGGTKKPLELAKMAGVDMTKPEPIKEAVAYVGSLVDEVVKSF</sequence>
<dbReference type="InterPro" id="IPR001567">
    <property type="entry name" value="Pept_M3A_M3B_dom"/>
</dbReference>
<dbReference type="InterPro" id="IPR034009">
    <property type="entry name" value="M3B_PepF_4"/>
</dbReference>
<evidence type="ECO:0000313" key="9">
    <source>
        <dbReference type="EMBL" id="QUL99433.1"/>
    </source>
</evidence>
<dbReference type="AlphaFoldDB" id="A0AAT9LEG8"/>
<dbReference type="PANTHER" id="PTHR11804">
    <property type="entry name" value="PROTEASE M3 THIMET OLIGOPEPTIDASE-RELATED"/>
    <property type="match status" value="1"/>
</dbReference>
<dbReference type="InterPro" id="IPR013647">
    <property type="entry name" value="OligopepF_N_dom"/>
</dbReference>
<evidence type="ECO:0000256" key="1">
    <source>
        <dbReference type="ARBA" id="ARBA00022670"/>
    </source>
</evidence>
<dbReference type="EC" id="3.4.24.-" evidence="6"/>
<dbReference type="CDD" id="cd09609">
    <property type="entry name" value="M3B_PepF"/>
    <property type="match status" value="1"/>
</dbReference>
<evidence type="ECO:0000259" key="8">
    <source>
        <dbReference type="Pfam" id="PF08439"/>
    </source>
</evidence>
<accession>A0AAT9LEG8</accession>
<proteinExistence type="inferred from homology"/>
<dbReference type="GO" id="GO:0046872">
    <property type="term" value="F:metal ion binding"/>
    <property type="evidence" value="ECO:0007669"/>
    <property type="project" value="UniProtKB-UniRule"/>
</dbReference>
<keyword evidence="5 6" id="KW-0482">Metalloprotease</keyword>
<keyword evidence="4 6" id="KW-0862">Zinc</keyword>
<evidence type="ECO:0000256" key="3">
    <source>
        <dbReference type="ARBA" id="ARBA00022801"/>
    </source>
</evidence>
<gene>
    <name evidence="9" type="primary">pepF</name>
    <name evidence="9" type="ORF">IMF26_05155</name>
</gene>
<feature type="domain" description="Peptidase M3A/M3B catalytic" evidence="7">
    <location>
        <begin position="207"/>
        <end position="585"/>
    </location>
</feature>
<dbReference type="NCBIfam" id="TIGR00181">
    <property type="entry name" value="pepF"/>
    <property type="match status" value="1"/>
</dbReference>
<dbReference type="EMBL" id="CP062796">
    <property type="protein sequence ID" value="QUL99433.1"/>
    <property type="molecule type" value="Genomic_DNA"/>
</dbReference>
<dbReference type="InterPro" id="IPR045090">
    <property type="entry name" value="Pept_M3A_M3B"/>
</dbReference>
<dbReference type="InterPro" id="IPR004438">
    <property type="entry name" value="Peptidase_M3B"/>
</dbReference>
<dbReference type="PANTHER" id="PTHR11804:SF45">
    <property type="entry name" value="SIMILAR TO OLIGOENDOPEPTIDASE"/>
    <property type="match status" value="1"/>
</dbReference>
<dbReference type="InterPro" id="IPR042088">
    <property type="entry name" value="OligoPept_F_C"/>
</dbReference>
<reference evidence="9" key="1">
    <citation type="submission" date="2020-10" db="EMBL/GenBank/DDBJ databases">
        <authorList>
            <person name="Kadnikov V."/>
            <person name="Beletsky A.V."/>
            <person name="Mardanov A.V."/>
            <person name="Karnachuk O.V."/>
            <person name="Ravin N.V."/>
        </authorList>
    </citation>
    <scope>NUCLEOTIDE SEQUENCE</scope>
    <source>
        <strain evidence="9">Bu02</strain>
    </source>
</reference>
<organism evidence="9">
    <name type="scientific">Candidatus Fermentithermobacillus carboniphilus</name>
    <dbReference type="NCBI Taxonomy" id="3085328"/>
    <lineage>
        <taxon>Bacteria</taxon>
        <taxon>Bacillati</taxon>
        <taxon>Bacillota</taxon>
        <taxon>Candidatus Fermentithermobacillia</taxon>
        <taxon>Candidatus Fermentithermobacillales</taxon>
        <taxon>Candidatus Fermentithermobacillaceae</taxon>
        <taxon>Candidatus Fermentithermobacillus</taxon>
    </lineage>
</organism>